<dbReference type="Gene3D" id="3.80.10.10">
    <property type="entry name" value="Ribonuclease Inhibitor"/>
    <property type="match status" value="1"/>
</dbReference>
<dbReference type="STRING" id="6689.A0A3R7P6F5"/>
<evidence type="ECO:0000313" key="4">
    <source>
        <dbReference type="Proteomes" id="UP000283509"/>
    </source>
</evidence>
<dbReference type="AlphaFoldDB" id="A0A3R7P6F5"/>
<reference evidence="3 4" key="1">
    <citation type="submission" date="2018-04" db="EMBL/GenBank/DDBJ databases">
        <authorList>
            <person name="Zhang X."/>
            <person name="Yuan J."/>
            <person name="Li F."/>
            <person name="Xiang J."/>
        </authorList>
    </citation>
    <scope>NUCLEOTIDE SEQUENCE [LARGE SCALE GENOMIC DNA]</scope>
    <source>
        <tissue evidence="3">Muscle</tissue>
    </source>
</reference>
<evidence type="ECO:0000313" key="3">
    <source>
        <dbReference type="EMBL" id="ROT76798.1"/>
    </source>
</evidence>
<dbReference type="InterPro" id="IPR052201">
    <property type="entry name" value="LRR-containing_regulator"/>
</dbReference>
<keyword evidence="4" id="KW-1185">Reference proteome</keyword>
<dbReference type="PANTHER" id="PTHR24111">
    <property type="entry name" value="LEUCINE-RICH REPEAT-CONTAINING PROTEIN 34"/>
    <property type="match status" value="1"/>
</dbReference>
<feature type="region of interest" description="Disordered" evidence="2">
    <location>
        <begin position="1"/>
        <end position="52"/>
    </location>
</feature>
<evidence type="ECO:0000256" key="1">
    <source>
        <dbReference type="ARBA" id="ARBA00022737"/>
    </source>
</evidence>
<dbReference type="Proteomes" id="UP000283509">
    <property type="component" value="Unassembled WGS sequence"/>
</dbReference>
<accession>A0A3R7P6F5</accession>
<keyword evidence="1" id="KW-0677">Repeat</keyword>
<dbReference type="SMART" id="SM00368">
    <property type="entry name" value="LRR_RI"/>
    <property type="match status" value="3"/>
</dbReference>
<reference evidence="3 4" key="2">
    <citation type="submission" date="2019-01" db="EMBL/GenBank/DDBJ databases">
        <title>The decoding of complex shrimp genome reveals the adaptation for benthos swimmer, frequently molting mechanism and breeding impact on genome.</title>
        <authorList>
            <person name="Sun Y."/>
            <person name="Gao Y."/>
            <person name="Yu Y."/>
        </authorList>
    </citation>
    <scope>NUCLEOTIDE SEQUENCE [LARGE SCALE GENOMIC DNA]</scope>
    <source>
        <tissue evidence="3">Muscle</tissue>
    </source>
</reference>
<evidence type="ECO:0000256" key="2">
    <source>
        <dbReference type="SAM" id="MobiDB-lite"/>
    </source>
</evidence>
<organism evidence="3 4">
    <name type="scientific">Penaeus vannamei</name>
    <name type="common">Whiteleg shrimp</name>
    <name type="synonym">Litopenaeus vannamei</name>
    <dbReference type="NCBI Taxonomy" id="6689"/>
    <lineage>
        <taxon>Eukaryota</taxon>
        <taxon>Metazoa</taxon>
        <taxon>Ecdysozoa</taxon>
        <taxon>Arthropoda</taxon>
        <taxon>Crustacea</taxon>
        <taxon>Multicrustacea</taxon>
        <taxon>Malacostraca</taxon>
        <taxon>Eumalacostraca</taxon>
        <taxon>Eucarida</taxon>
        <taxon>Decapoda</taxon>
        <taxon>Dendrobranchiata</taxon>
        <taxon>Penaeoidea</taxon>
        <taxon>Penaeidae</taxon>
        <taxon>Penaeus</taxon>
    </lineage>
</organism>
<dbReference type="InterPro" id="IPR032675">
    <property type="entry name" value="LRR_dom_sf"/>
</dbReference>
<sequence>MATGRRPRLREGGAGAVPDAADARTRKGQSPTSRGTPTTPTTPTRTSNLPPVNVLKEEGGWRRSYLEAFLAKTLSTTPESKRGWKALGPLVKLCAPHVQRLHVASLAPSPPTKEKGGDIADSARGSRDHINLAEVISALPNLKRLSIRFQVVVEGGDLSWPDHGASPQDIESLSHAAADTTITHLCVYESCLDDERAESLLAGLKKHPALTCVDLRHNTISCISAPHICDVIDSTSLTELYLQHNQIGPKGAKLLGKALAKSPALETLVLDLNPVGGAGGAAVLRGAVEGGRLKVLSLAGCRLTDECWGPLVQVLTSLPCCRYKPPPDVLSAAEEATSGARVLLTNLDGTTYLLGYVRGGRRLPSPLQILHDQIDHPITVAASQEDIAHYLPLHGLSLEPWDFTIEEELHGMCLFTKNSANIL</sequence>
<proteinExistence type="predicted"/>
<protein>
    <submittedName>
        <fullName evidence="3">Putative T-complex-associated testis-expressed protein 1-like</fullName>
    </submittedName>
</protein>
<name>A0A3R7P6F5_PENVA</name>
<dbReference type="SUPFAM" id="SSF52047">
    <property type="entry name" value="RNI-like"/>
    <property type="match status" value="1"/>
</dbReference>
<dbReference type="PANTHER" id="PTHR24111:SF0">
    <property type="entry name" value="LEUCINE-RICH REPEAT-CONTAINING PROTEIN"/>
    <property type="match status" value="1"/>
</dbReference>
<dbReference type="EMBL" id="QCYY01001609">
    <property type="protein sequence ID" value="ROT76798.1"/>
    <property type="molecule type" value="Genomic_DNA"/>
</dbReference>
<feature type="compositionally biased region" description="Low complexity" evidence="2">
    <location>
        <begin position="30"/>
        <end position="47"/>
    </location>
</feature>
<dbReference type="InterPro" id="IPR001611">
    <property type="entry name" value="Leu-rich_rpt"/>
</dbReference>
<gene>
    <name evidence="3" type="ORF">C7M84_004613</name>
</gene>
<dbReference type="OrthoDB" id="341587at2759"/>
<dbReference type="Pfam" id="PF13516">
    <property type="entry name" value="LRR_6"/>
    <property type="match status" value="1"/>
</dbReference>
<comment type="caution">
    <text evidence="3">The sequence shown here is derived from an EMBL/GenBank/DDBJ whole genome shotgun (WGS) entry which is preliminary data.</text>
</comment>